<dbReference type="AlphaFoldDB" id="A0A7D7RBF5"/>
<keyword evidence="3" id="KW-1185">Reference proteome</keyword>
<gene>
    <name evidence="2" type="ORF">H1R19_02365</name>
</gene>
<feature type="compositionally biased region" description="Basic residues" evidence="1">
    <location>
        <begin position="1"/>
        <end position="12"/>
    </location>
</feature>
<dbReference type="InterPro" id="IPR029058">
    <property type="entry name" value="AB_hydrolase_fold"/>
</dbReference>
<evidence type="ECO:0008006" key="4">
    <source>
        <dbReference type="Google" id="ProtNLM"/>
    </source>
</evidence>
<name>A0A7D7RBF5_9ACTN</name>
<sequence>MAAHRRGRHRARKNDVARQTTRSSRLTATSVTLGALALGTIVPTALATTNVAEVVDALVESATVYDATQPDNVRDGFGGLPEGTVMVLTPGTDDGTLIARNLPVIGDRTTLVVNYPQAFGPIIAGRSGKPSLLSPSYDVSKAVAMEQNLAVMTAFAGMGDDRPFVVYTGFSQGADALGDAAEDAFETGLIPAESTAIILVSDPRNPWGIKAWLATTPVLPELAGLIGIESNGARDPRGTGDVEVTSIIIVGDPIGNFQWVWYRPATSAAVNVAGFLTIHSGNGSQTYGEIDSLGTPTLLTSRNTTYAVYDAAHPFALLFQLVHDELGIPYSSDDFDKWDRLAEAYYPTHAPTPATAAPGVSVTAGTVAGSATTTADGYSVTVPAAVATGTDSALPQPDIIAPGPVDGDAASDAGDDPAGEVPSDNSPYDVDDAGAPSDSGSSGDGDPGDPAGDSSDGTDADNTDSHSADTADTDSSSGSDAGSASEPD</sequence>
<organism evidence="2 3">
    <name type="scientific">Gordonia jinghuaiqii</name>
    <dbReference type="NCBI Taxonomy" id="2758710"/>
    <lineage>
        <taxon>Bacteria</taxon>
        <taxon>Bacillati</taxon>
        <taxon>Actinomycetota</taxon>
        <taxon>Actinomycetes</taxon>
        <taxon>Mycobacteriales</taxon>
        <taxon>Gordoniaceae</taxon>
        <taxon>Gordonia</taxon>
    </lineage>
</organism>
<evidence type="ECO:0000256" key="1">
    <source>
        <dbReference type="SAM" id="MobiDB-lite"/>
    </source>
</evidence>
<dbReference type="Gene3D" id="3.40.50.1820">
    <property type="entry name" value="alpha/beta hydrolase"/>
    <property type="match status" value="1"/>
</dbReference>
<proteinExistence type="predicted"/>
<evidence type="ECO:0000313" key="2">
    <source>
        <dbReference type="EMBL" id="QMT02050.1"/>
    </source>
</evidence>
<feature type="compositionally biased region" description="Low complexity" evidence="1">
    <location>
        <begin position="470"/>
        <end position="488"/>
    </location>
</feature>
<evidence type="ECO:0000313" key="3">
    <source>
        <dbReference type="Proteomes" id="UP000515663"/>
    </source>
</evidence>
<dbReference type="RefSeq" id="WP_188331054.1">
    <property type="nucleotide sequence ID" value="NZ_CP059491.1"/>
</dbReference>
<reference evidence="3" key="1">
    <citation type="submission" date="2020-07" db="EMBL/GenBank/DDBJ databases">
        <title>novel species isolated from the respiratory tract of Marmot.</title>
        <authorList>
            <person name="Zhang G."/>
        </authorList>
    </citation>
    <scope>NUCLEOTIDE SEQUENCE [LARGE SCALE GENOMIC DNA]</scope>
    <source>
        <strain evidence="3">686</strain>
    </source>
</reference>
<dbReference type="KEGG" id="gji:H1R19_02365"/>
<dbReference type="Proteomes" id="UP000515663">
    <property type="component" value="Chromosome"/>
</dbReference>
<feature type="region of interest" description="Disordered" evidence="1">
    <location>
        <begin position="1"/>
        <end position="23"/>
    </location>
</feature>
<accession>A0A7D7RBF5</accession>
<dbReference type="EMBL" id="CP059491">
    <property type="protein sequence ID" value="QMT02050.1"/>
    <property type="molecule type" value="Genomic_DNA"/>
</dbReference>
<feature type="compositionally biased region" description="Low complexity" evidence="1">
    <location>
        <begin position="401"/>
        <end position="412"/>
    </location>
</feature>
<protein>
    <recommendedName>
        <fullName evidence="4">PE-PPE domain-containing protein</fullName>
    </recommendedName>
</protein>
<feature type="region of interest" description="Disordered" evidence="1">
    <location>
        <begin position="391"/>
        <end position="488"/>
    </location>
</feature>